<dbReference type="Gramene" id="Solyc09g059650.3.1">
    <property type="protein sequence ID" value="Solyc09g059650.3.1"/>
    <property type="gene ID" value="Solyc09g059650.3"/>
</dbReference>
<sequence>MFHIVLEGTNHFCTFFHRQIQEQLKVPLFLFSSKPDFLALFSSILQFYCLLNNIFRNQDVLEFVSMYSQFDIEQDQMNIDNTT</sequence>
<proteinExistence type="predicted"/>
<name>A0A3Q7I444_SOLLC</name>
<dbReference type="EnsemblPlants" id="Solyc09g059650.3.1">
    <property type="protein sequence ID" value="Solyc09g059650.3.1"/>
    <property type="gene ID" value="Solyc09g059650.3"/>
</dbReference>
<evidence type="ECO:0000313" key="1">
    <source>
        <dbReference type="EnsemblPlants" id="Solyc09g059650.3.1"/>
    </source>
</evidence>
<dbReference type="InParanoid" id="A0A3Q7I444"/>
<dbReference type="Proteomes" id="UP000004994">
    <property type="component" value="Chromosome 9"/>
</dbReference>
<protein>
    <submittedName>
        <fullName evidence="1">Uncharacterized protein</fullName>
    </submittedName>
</protein>
<reference evidence="1" key="1">
    <citation type="journal article" date="2012" name="Nature">
        <title>The tomato genome sequence provides insights into fleshy fruit evolution.</title>
        <authorList>
            <consortium name="Tomato Genome Consortium"/>
        </authorList>
    </citation>
    <scope>NUCLEOTIDE SEQUENCE [LARGE SCALE GENOMIC DNA]</scope>
    <source>
        <strain evidence="1">cv. Heinz 1706</strain>
    </source>
</reference>
<organism evidence="1">
    <name type="scientific">Solanum lycopersicum</name>
    <name type="common">Tomato</name>
    <name type="synonym">Lycopersicon esculentum</name>
    <dbReference type="NCBI Taxonomy" id="4081"/>
    <lineage>
        <taxon>Eukaryota</taxon>
        <taxon>Viridiplantae</taxon>
        <taxon>Streptophyta</taxon>
        <taxon>Embryophyta</taxon>
        <taxon>Tracheophyta</taxon>
        <taxon>Spermatophyta</taxon>
        <taxon>Magnoliopsida</taxon>
        <taxon>eudicotyledons</taxon>
        <taxon>Gunneridae</taxon>
        <taxon>Pentapetalae</taxon>
        <taxon>asterids</taxon>
        <taxon>lamiids</taxon>
        <taxon>Solanales</taxon>
        <taxon>Solanaceae</taxon>
        <taxon>Solanoideae</taxon>
        <taxon>Solaneae</taxon>
        <taxon>Solanum</taxon>
        <taxon>Solanum subgen. Lycopersicon</taxon>
    </lineage>
</organism>
<accession>A0A3Q7I444</accession>
<dbReference type="AlphaFoldDB" id="A0A3Q7I444"/>
<keyword evidence="2" id="KW-1185">Reference proteome</keyword>
<evidence type="ECO:0000313" key="2">
    <source>
        <dbReference type="Proteomes" id="UP000004994"/>
    </source>
</evidence>
<dbReference type="PaxDb" id="4081-Solyc09g059650.2.1"/>
<reference evidence="1" key="2">
    <citation type="submission" date="2019-01" db="UniProtKB">
        <authorList>
            <consortium name="EnsemblPlants"/>
        </authorList>
    </citation>
    <scope>IDENTIFICATION</scope>
    <source>
        <strain evidence="1">cv. Heinz 1706</strain>
    </source>
</reference>